<proteinExistence type="predicted"/>
<dbReference type="RefSeq" id="WP_257892306.1">
    <property type="nucleotide sequence ID" value="NZ_JAIMBW010000001.1"/>
</dbReference>
<dbReference type="Proteomes" id="UP000693972">
    <property type="component" value="Unassembled WGS sequence"/>
</dbReference>
<accession>A0A975TX08</accession>
<dbReference type="EMBL" id="JAIMBW010000001">
    <property type="protein sequence ID" value="MBY4892519.1"/>
    <property type="molecule type" value="Genomic_DNA"/>
</dbReference>
<dbReference type="PANTHER" id="PTHR31331:SF1">
    <property type="entry name" value="CYSTEINE RICH SECRETORY PROTEIN LCCL DOMAIN CONTAINING 2"/>
    <property type="match status" value="1"/>
</dbReference>
<protein>
    <recommendedName>
        <fullName evidence="1">LCCL domain-containing protein</fullName>
    </recommendedName>
</protein>
<dbReference type="Gene3D" id="2.170.130.20">
    <property type="entry name" value="LCCL-like domain"/>
    <property type="match status" value="2"/>
</dbReference>
<evidence type="ECO:0000313" key="4">
    <source>
        <dbReference type="Proteomes" id="UP000693972"/>
    </source>
</evidence>
<dbReference type="InterPro" id="IPR004043">
    <property type="entry name" value="LCCL"/>
</dbReference>
<organism evidence="3">
    <name type="scientific">Gymnodinialimonas phycosphaerae</name>
    <dbReference type="NCBI Taxonomy" id="2841589"/>
    <lineage>
        <taxon>Bacteria</taxon>
        <taxon>Pseudomonadati</taxon>
        <taxon>Pseudomonadota</taxon>
        <taxon>Alphaproteobacteria</taxon>
        <taxon>Rhodobacterales</taxon>
        <taxon>Paracoccaceae</taxon>
        <taxon>Gymnodinialimonas</taxon>
    </lineage>
</organism>
<dbReference type="Pfam" id="PF03815">
    <property type="entry name" value="LCCL"/>
    <property type="match status" value="2"/>
</dbReference>
<dbReference type="EMBL" id="CP078073">
    <property type="protein sequence ID" value="QXL89264.1"/>
    <property type="molecule type" value="Genomic_DNA"/>
</dbReference>
<dbReference type="InterPro" id="IPR051957">
    <property type="entry name" value="CRISP-LCCL_domain"/>
</dbReference>
<sequence length="202" mass="21031">MIARGLDTPGATGQIECPANGSLSTVWGTGTYTSDSSICTAALHYGWITREAGGLVGFRQVAGLDSYEGSSQNGVTTLDYGSWSSSFQITSAEPLGSNAGQAIQITWSDDADAIGYGDRVGESVTVICPADRFGAGQVWGTDVYSSDSPICNAAVHRGLMVAAEGGTVTIQIQGEQQAFTGSTRNGVSTFDYGAWPRSYVFP</sequence>
<reference evidence="3 4" key="1">
    <citation type="submission" date="2021-07" db="EMBL/GenBank/DDBJ databases">
        <title>Karlodiniumbacter phycospheric gen. nov., sp. nov., a phycosphere bacterium isolated from karlodinium veneficum.</title>
        <authorList>
            <person name="Peng Y."/>
            <person name="Jiang L."/>
            <person name="Lee J."/>
        </authorList>
    </citation>
    <scope>NUCLEOTIDE SEQUENCE</scope>
    <source>
        <strain evidence="3 4">N5</strain>
    </source>
</reference>
<evidence type="ECO:0000313" key="2">
    <source>
        <dbReference type="EMBL" id="MBY4892519.1"/>
    </source>
</evidence>
<dbReference type="SUPFAM" id="SSF69848">
    <property type="entry name" value="LCCL domain"/>
    <property type="match status" value="2"/>
</dbReference>
<feature type="domain" description="LCCL" evidence="1">
    <location>
        <begin position="1"/>
        <end position="87"/>
    </location>
</feature>
<dbReference type="AlphaFoldDB" id="A0A975TX08"/>
<dbReference type="InterPro" id="IPR036609">
    <property type="entry name" value="LCCL_sf"/>
</dbReference>
<dbReference type="SMART" id="SM00603">
    <property type="entry name" value="LCCL"/>
    <property type="match status" value="2"/>
</dbReference>
<dbReference type="PROSITE" id="PS50820">
    <property type="entry name" value="LCCL"/>
    <property type="match status" value="2"/>
</dbReference>
<name>A0A975TX08_9RHOB</name>
<feature type="domain" description="LCCL" evidence="1">
    <location>
        <begin position="137"/>
        <end position="199"/>
    </location>
</feature>
<keyword evidence="4" id="KW-1185">Reference proteome</keyword>
<gene>
    <name evidence="2" type="ORF">KUL25_07055</name>
    <name evidence="3" type="ORF">KUL25_07060</name>
</gene>
<evidence type="ECO:0000313" key="3">
    <source>
        <dbReference type="EMBL" id="QXL89264.1"/>
    </source>
</evidence>
<dbReference type="PANTHER" id="PTHR31331">
    <property type="entry name" value="LCCL DOMAIN PROTEIN (AFU_ORTHOLOGUE AFUA_5G08630)"/>
    <property type="match status" value="1"/>
</dbReference>
<evidence type="ECO:0000259" key="1">
    <source>
        <dbReference type="PROSITE" id="PS50820"/>
    </source>
</evidence>